<gene>
    <name evidence="1" type="ORF">B9Z55_026886</name>
</gene>
<protein>
    <submittedName>
        <fullName evidence="1">Uncharacterized protein</fullName>
    </submittedName>
</protein>
<keyword evidence="2" id="KW-1185">Reference proteome</keyword>
<dbReference type="Proteomes" id="UP000230233">
    <property type="component" value="Unassembled WGS sequence"/>
</dbReference>
<sequence>MNISDFQMLKNYVNRFFAMQITCESVMSNKTFSDKRAAILFGLVVDQLPTKEKISERGKDMLDKALELEPTEFALLHPFVPVSPSPWQTCRGSRKKAASMLYSEVPKATIDDALVDF</sequence>
<evidence type="ECO:0000313" key="2">
    <source>
        <dbReference type="Proteomes" id="UP000230233"/>
    </source>
</evidence>
<dbReference type="STRING" id="1611254.A0A2G5SHW6"/>
<dbReference type="EMBL" id="PDUG01000007">
    <property type="protein sequence ID" value="PIC14650.1"/>
    <property type="molecule type" value="Genomic_DNA"/>
</dbReference>
<proteinExistence type="predicted"/>
<accession>A0A2G5SHW6</accession>
<evidence type="ECO:0000313" key="1">
    <source>
        <dbReference type="EMBL" id="PIC14650.1"/>
    </source>
</evidence>
<dbReference type="OrthoDB" id="512473at2759"/>
<reference evidence="2" key="1">
    <citation type="submission" date="2017-10" db="EMBL/GenBank/DDBJ databases">
        <title>Rapid genome shrinkage in a self-fertile nematode reveals novel sperm competition proteins.</title>
        <authorList>
            <person name="Yin D."/>
            <person name="Schwarz E.M."/>
            <person name="Thomas C.G."/>
            <person name="Felde R.L."/>
            <person name="Korf I.F."/>
            <person name="Cutter A.D."/>
            <person name="Schartner C.M."/>
            <person name="Ralston E.J."/>
            <person name="Meyer B.J."/>
            <person name="Haag E.S."/>
        </authorList>
    </citation>
    <scope>NUCLEOTIDE SEQUENCE [LARGE SCALE GENOMIC DNA]</scope>
    <source>
        <strain evidence="2">JU1422</strain>
    </source>
</reference>
<dbReference type="AlphaFoldDB" id="A0A2G5SHW6"/>
<comment type="caution">
    <text evidence="1">The sequence shown here is derived from an EMBL/GenBank/DDBJ whole genome shotgun (WGS) entry which is preliminary data.</text>
</comment>
<organism evidence="1 2">
    <name type="scientific">Caenorhabditis nigoni</name>
    <dbReference type="NCBI Taxonomy" id="1611254"/>
    <lineage>
        <taxon>Eukaryota</taxon>
        <taxon>Metazoa</taxon>
        <taxon>Ecdysozoa</taxon>
        <taxon>Nematoda</taxon>
        <taxon>Chromadorea</taxon>
        <taxon>Rhabditida</taxon>
        <taxon>Rhabditina</taxon>
        <taxon>Rhabditomorpha</taxon>
        <taxon>Rhabditoidea</taxon>
        <taxon>Rhabditidae</taxon>
        <taxon>Peloderinae</taxon>
        <taxon>Caenorhabditis</taxon>
    </lineage>
</organism>
<name>A0A2G5SHW6_9PELO</name>